<keyword evidence="2" id="KW-0479">Metal-binding</keyword>
<evidence type="ECO:0000313" key="4">
    <source>
        <dbReference type="EMBL" id="QCD45243.1"/>
    </source>
</evidence>
<comment type="similarity">
    <text evidence="2">Belongs to the thiamine-monophosphate kinase family.</text>
</comment>
<dbReference type="InterPro" id="IPR006283">
    <property type="entry name" value="ThiL-like"/>
</dbReference>
<feature type="binding site" evidence="2">
    <location>
        <position position="31"/>
    </location>
    <ligand>
        <name>Mg(2+)</name>
        <dbReference type="ChEBI" id="CHEBI:18420"/>
        <label>2</label>
    </ligand>
</feature>
<keyword evidence="2" id="KW-0460">Magnesium</keyword>
<dbReference type="GO" id="GO:0009030">
    <property type="term" value="F:thiamine-phosphate kinase activity"/>
    <property type="evidence" value="ECO:0007669"/>
    <property type="project" value="UniProtKB-UniRule"/>
</dbReference>
<feature type="binding site" evidence="2">
    <location>
        <position position="19"/>
    </location>
    <ligand>
        <name>Mg(2+)</name>
        <dbReference type="ChEBI" id="CHEBI:18420"/>
        <label>3</label>
    </ligand>
</feature>
<dbReference type="AlphaFoldDB" id="A0A6G5QHR4"/>
<feature type="binding site" evidence="2">
    <location>
        <position position="90"/>
    </location>
    <ligand>
        <name>ATP</name>
        <dbReference type="ChEBI" id="CHEBI:30616"/>
    </ligand>
</feature>
<dbReference type="Gene3D" id="3.30.1330.10">
    <property type="entry name" value="PurM-like, N-terminal domain"/>
    <property type="match status" value="1"/>
</dbReference>
<dbReference type="InterPro" id="IPR036676">
    <property type="entry name" value="PurM-like_C_sf"/>
</dbReference>
<keyword evidence="2" id="KW-0547">Nucleotide-binding</keyword>
<dbReference type="HAMAP" id="MF_02128">
    <property type="entry name" value="TMP_kinase"/>
    <property type="match status" value="1"/>
</dbReference>
<feature type="binding site" evidence="2">
    <location>
        <position position="60"/>
    </location>
    <ligand>
        <name>Mg(2+)</name>
        <dbReference type="ChEBI" id="CHEBI:18420"/>
        <label>4</label>
    </ligand>
</feature>
<dbReference type="PANTHER" id="PTHR30270">
    <property type="entry name" value="THIAMINE-MONOPHOSPHATE KINASE"/>
    <property type="match status" value="1"/>
</dbReference>
<feature type="binding site" evidence="2">
    <location>
        <position position="132"/>
    </location>
    <ligand>
        <name>ATP</name>
        <dbReference type="ChEBI" id="CHEBI:30616"/>
    </ligand>
</feature>
<accession>A0A6G5QHR4</accession>
<dbReference type="SUPFAM" id="SSF56042">
    <property type="entry name" value="PurM C-terminal domain-like"/>
    <property type="match status" value="1"/>
</dbReference>
<keyword evidence="2" id="KW-0067">ATP-binding</keyword>
<dbReference type="EC" id="2.7.4.16" evidence="2"/>
<sequence>MDKEQLIINHFNNKFLGDDAAVLGKMVYAKDLFFEDVHFKREWLSLEQIGYKAMIVNFSDIIVMNATPKYALLGLALPKSITNEQITGLYGGIKKACDKYGVSIIGGDTICSDKICISVSVFGVLNAKAVFRKGLKNGDFIAYTGKLGSSLKSLKSLINIGKTSHKSRFFDPILRDRFFYKSAKFINSAMDISDGLTQDLAKLCASAKKGFKFIKKPIKYELESGEEYEILFSFSPKNRAKIEQIAKKTRTKITIFAKATKGRYKTNARSHHF</sequence>
<evidence type="ECO:0000259" key="3">
    <source>
        <dbReference type="Pfam" id="PF00586"/>
    </source>
</evidence>
<protein>
    <recommendedName>
        <fullName evidence="2">Thiamine-monophosphate kinase</fullName>
        <shortName evidence="2">TMP kinase</shortName>
        <shortName evidence="2">Thiamine-phosphate kinase</shortName>
        <ecNumber evidence="2">2.7.4.16</ecNumber>
    </recommendedName>
</protein>
<dbReference type="EMBL" id="CP012542">
    <property type="protein sequence ID" value="QCD45243.1"/>
    <property type="molecule type" value="Genomic_DNA"/>
</dbReference>
<dbReference type="Proteomes" id="UP000503264">
    <property type="component" value="Chromosome"/>
</dbReference>
<feature type="binding site" evidence="2">
    <location>
        <position position="194"/>
    </location>
    <ligand>
        <name>Mg(2+)</name>
        <dbReference type="ChEBI" id="CHEBI:18420"/>
        <label>5</label>
    </ligand>
</feature>
<evidence type="ECO:0000313" key="5">
    <source>
        <dbReference type="Proteomes" id="UP000503264"/>
    </source>
</evidence>
<feature type="binding site" evidence="2">
    <location>
        <position position="226"/>
    </location>
    <ligand>
        <name>substrate</name>
    </ligand>
</feature>
<keyword evidence="1 2" id="KW-0784">Thiamine biosynthesis</keyword>
<feature type="binding site" evidence="2">
    <location>
        <position position="38"/>
    </location>
    <ligand>
        <name>substrate</name>
    </ligand>
</feature>
<evidence type="ECO:0000256" key="2">
    <source>
        <dbReference type="HAMAP-Rule" id="MF_02128"/>
    </source>
</evidence>
<dbReference type="GO" id="GO:0009229">
    <property type="term" value="P:thiamine diphosphate biosynthetic process"/>
    <property type="evidence" value="ECO:0007669"/>
    <property type="project" value="UniProtKB-UniRule"/>
</dbReference>
<feature type="binding site" evidence="2">
    <location>
        <position position="60"/>
    </location>
    <ligand>
        <name>Mg(2+)</name>
        <dbReference type="ChEBI" id="CHEBI:18420"/>
        <label>2</label>
    </ligand>
</feature>
<keyword evidence="2 4" id="KW-0808">Transferase</keyword>
<dbReference type="InterPro" id="IPR016188">
    <property type="entry name" value="PurM-like_N"/>
</dbReference>
<dbReference type="Gene3D" id="3.90.650.10">
    <property type="entry name" value="PurM-like C-terminal domain"/>
    <property type="match status" value="1"/>
</dbReference>
<name>A0A6G5QHR4_9BACT</name>
<feature type="binding site" evidence="2">
    <location>
        <position position="108"/>
    </location>
    <ligand>
        <name>Mg(2+)</name>
        <dbReference type="ChEBI" id="CHEBI:18420"/>
        <label>1</label>
    </ligand>
</feature>
<feature type="binding site" evidence="2">
    <location>
        <position position="31"/>
    </location>
    <ligand>
        <name>Mg(2+)</name>
        <dbReference type="ChEBI" id="CHEBI:18420"/>
        <label>1</label>
    </ligand>
</feature>
<feature type="binding site" evidence="2">
    <location>
        <begin position="107"/>
        <end position="108"/>
    </location>
    <ligand>
        <name>ATP</name>
        <dbReference type="ChEBI" id="CHEBI:30616"/>
    </ligand>
</feature>
<keyword evidence="5" id="KW-1185">Reference proteome</keyword>
<proteinExistence type="inferred from homology"/>
<dbReference type="CDD" id="cd02194">
    <property type="entry name" value="ThiL"/>
    <property type="match status" value="1"/>
</dbReference>
<dbReference type="GO" id="GO:0005524">
    <property type="term" value="F:ATP binding"/>
    <property type="evidence" value="ECO:0007669"/>
    <property type="project" value="UniProtKB-UniRule"/>
</dbReference>
<feature type="binding site" evidence="2">
    <location>
        <position position="60"/>
    </location>
    <ligand>
        <name>Mg(2+)</name>
        <dbReference type="ChEBI" id="CHEBI:18420"/>
        <label>3</label>
    </ligand>
</feature>
<reference evidence="4 5" key="1">
    <citation type="submission" date="2016-07" db="EMBL/GenBank/DDBJ databases">
        <title>Comparative genomics of the Campylobacter concisus group.</title>
        <authorList>
            <person name="Miller W.G."/>
            <person name="Yee E."/>
            <person name="Chapman M.H."/>
            <person name="Huynh S."/>
            <person name="Bono J.L."/>
            <person name="On S.L.W."/>
            <person name="StLeger J."/>
            <person name="Foster G."/>
            <person name="Parker C.T."/>
        </authorList>
    </citation>
    <scope>NUCLEOTIDE SEQUENCE [LARGE SCALE GENOMIC DNA]</scope>
    <source>
        <strain evidence="4 5">CCUG 21559</strain>
    </source>
</reference>
<comment type="function">
    <text evidence="2">Catalyzes the ATP-dependent phosphorylation of thiamine-monophosphate (TMP) to form thiamine-pyrophosphate (TPP), the active form of vitamin B1.</text>
</comment>
<dbReference type="GO" id="GO:0000287">
    <property type="term" value="F:magnesium ion binding"/>
    <property type="evidence" value="ECO:0007669"/>
    <property type="project" value="UniProtKB-UniRule"/>
</dbReference>
<comment type="catalytic activity">
    <reaction evidence="2">
        <text>thiamine phosphate + ATP = thiamine diphosphate + ADP</text>
        <dbReference type="Rhea" id="RHEA:15913"/>
        <dbReference type="ChEBI" id="CHEBI:30616"/>
        <dbReference type="ChEBI" id="CHEBI:37575"/>
        <dbReference type="ChEBI" id="CHEBI:58937"/>
        <dbReference type="ChEBI" id="CHEBI:456216"/>
        <dbReference type="EC" id="2.7.4.16"/>
    </reaction>
</comment>
<feature type="binding site" evidence="2">
    <location>
        <position position="193"/>
    </location>
    <ligand>
        <name>ATP</name>
        <dbReference type="ChEBI" id="CHEBI:30616"/>
    </ligand>
</feature>
<dbReference type="SUPFAM" id="SSF55326">
    <property type="entry name" value="PurM N-terminal domain-like"/>
    <property type="match status" value="1"/>
</dbReference>
<feature type="domain" description="PurM-like N-terminal" evidence="3">
    <location>
        <begin position="17"/>
        <end position="124"/>
    </location>
</feature>
<dbReference type="InterPro" id="IPR036921">
    <property type="entry name" value="PurM-like_N_sf"/>
</dbReference>
<keyword evidence="2 4" id="KW-0418">Kinase</keyword>
<dbReference type="RefSeq" id="WP_171994041.1">
    <property type="nucleotide sequence ID" value="NZ_CP012542.1"/>
</dbReference>
<comment type="miscellaneous">
    <text evidence="2">Reaction mechanism of ThiL seems to utilize a direct, inline transfer of the gamma-phosphate of ATP to TMP rather than a phosphorylated enzyme intermediate.</text>
</comment>
<comment type="pathway">
    <text evidence="2">Cofactor biosynthesis; thiamine diphosphate biosynthesis; thiamine diphosphate from thiamine phosphate: step 1/1.</text>
</comment>
<dbReference type="Pfam" id="PF00586">
    <property type="entry name" value="AIRS"/>
    <property type="match status" value="1"/>
</dbReference>
<evidence type="ECO:0000256" key="1">
    <source>
        <dbReference type="ARBA" id="ARBA00022977"/>
    </source>
</evidence>
<dbReference type="PANTHER" id="PTHR30270:SF0">
    <property type="entry name" value="THIAMINE-MONOPHOSPHATE KINASE"/>
    <property type="match status" value="1"/>
</dbReference>
<feature type="binding site" evidence="2">
    <location>
        <position position="19"/>
    </location>
    <ligand>
        <name>Mg(2+)</name>
        <dbReference type="ChEBI" id="CHEBI:18420"/>
        <label>4</label>
    </ligand>
</feature>
<feature type="binding site" evidence="2">
    <location>
        <position position="191"/>
    </location>
    <ligand>
        <name>Mg(2+)</name>
        <dbReference type="ChEBI" id="CHEBI:18420"/>
        <label>3</label>
    </ligand>
</feature>
<organism evidence="4 5">
    <name type="scientific">Campylobacter mucosalis CCUG 21559</name>
    <dbReference type="NCBI Taxonomy" id="1032067"/>
    <lineage>
        <taxon>Bacteria</taxon>
        <taxon>Pseudomonadati</taxon>
        <taxon>Campylobacterota</taxon>
        <taxon>Epsilonproteobacteria</taxon>
        <taxon>Campylobacterales</taxon>
        <taxon>Campylobacteraceae</taxon>
        <taxon>Campylobacter</taxon>
    </lineage>
</organism>
<dbReference type="UniPathway" id="UPA00060">
    <property type="reaction ID" value="UER00142"/>
</dbReference>
<dbReference type="NCBIfam" id="NF004354">
    <property type="entry name" value="PRK05731.2-3"/>
    <property type="match status" value="1"/>
</dbReference>
<gene>
    <name evidence="2 4" type="primary">thiL</name>
    <name evidence="4" type="ORF">CMUC_1482</name>
</gene>
<dbReference type="GO" id="GO:0009228">
    <property type="term" value="P:thiamine biosynthetic process"/>
    <property type="evidence" value="ECO:0007669"/>
    <property type="project" value="UniProtKB-KW"/>
</dbReference>
<comment type="caution">
    <text evidence="2">Lacks conserved residue(s) required for the propagation of feature annotation.</text>
</comment>